<gene>
    <name evidence="1" type="ordered locus">Desti_0998</name>
</gene>
<keyword evidence="2" id="KW-1185">Reference proteome</keyword>
<accession>I4C2C5</accession>
<protein>
    <submittedName>
        <fullName evidence="1">Uncharacterized protein</fullName>
    </submittedName>
</protein>
<evidence type="ECO:0000313" key="2">
    <source>
        <dbReference type="Proteomes" id="UP000006055"/>
    </source>
</evidence>
<evidence type="ECO:0000313" key="1">
    <source>
        <dbReference type="EMBL" id="AFM23716.1"/>
    </source>
</evidence>
<reference evidence="2" key="1">
    <citation type="submission" date="2012-06" db="EMBL/GenBank/DDBJ databases">
        <title>Complete sequence of chromosome of Desulfomonile tiedjei DSM 6799.</title>
        <authorList>
            <person name="Lucas S."/>
            <person name="Copeland A."/>
            <person name="Lapidus A."/>
            <person name="Glavina del Rio T."/>
            <person name="Dalin E."/>
            <person name="Tice H."/>
            <person name="Bruce D."/>
            <person name="Goodwin L."/>
            <person name="Pitluck S."/>
            <person name="Peters L."/>
            <person name="Ovchinnikova G."/>
            <person name="Zeytun A."/>
            <person name="Lu M."/>
            <person name="Kyrpides N."/>
            <person name="Mavromatis K."/>
            <person name="Ivanova N."/>
            <person name="Brettin T."/>
            <person name="Detter J.C."/>
            <person name="Han C."/>
            <person name="Larimer F."/>
            <person name="Land M."/>
            <person name="Hauser L."/>
            <person name="Markowitz V."/>
            <person name="Cheng J.-F."/>
            <person name="Hugenholtz P."/>
            <person name="Woyke T."/>
            <person name="Wu D."/>
            <person name="Spring S."/>
            <person name="Schroeder M."/>
            <person name="Brambilla E."/>
            <person name="Klenk H.-P."/>
            <person name="Eisen J.A."/>
        </authorList>
    </citation>
    <scope>NUCLEOTIDE SEQUENCE [LARGE SCALE GENOMIC DNA]</scope>
    <source>
        <strain evidence="2">ATCC 49306 / DSM 6799 / DCB-1</strain>
    </source>
</reference>
<dbReference type="HOGENOM" id="CLU_1675085_0_0_7"/>
<dbReference type="STRING" id="706587.Desti_0998"/>
<organism evidence="1 2">
    <name type="scientific">Desulfomonile tiedjei (strain ATCC 49306 / DSM 6799 / DCB-1)</name>
    <dbReference type="NCBI Taxonomy" id="706587"/>
    <lineage>
        <taxon>Bacteria</taxon>
        <taxon>Pseudomonadati</taxon>
        <taxon>Thermodesulfobacteriota</taxon>
        <taxon>Desulfomonilia</taxon>
        <taxon>Desulfomonilales</taxon>
        <taxon>Desulfomonilaceae</taxon>
        <taxon>Desulfomonile</taxon>
    </lineage>
</organism>
<dbReference type="EMBL" id="CP003360">
    <property type="protein sequence ID" value="AFM23716.1"/>
    <property type="molecule type" value="Genomic_DNA"/>
</dbReference>
<name>I4C2C5_DESTA</name>
<dbReference type="AlphaFoldDB" id="I4C2C5"/>
<dbReference type="KEGG" id="dti:Desti_0998"/>
<dbReference type="Proteomes" id="UP000006055">
    <property type="component" value="Chromosome"/>
</dbReference>
<dbReference type="RefSeq" id="WP_014808870.1">
    <property type="nucleotide sequence ID" value="NC_018025.1"/>
</dbReference>
<sequence>MSKVYPLEKSESIVLTVCEGRVPKPAAPFGIPADIHDHLMKISSQNNAPAWERYANPEKYGDWPDTVEVFNQWCKRHSGIFKLIEAAGPRLRFAECDYSEESMELLVGTLNAIVNQLGPAFDDLKDLIQWATVAWEHDPAITDSVDHENNENPGGES</sequence>
<proteinExistence type="predicted"/>